<keyword evidence="9 11" id="KW-0739">Sodium transport</keyword>
<evidence type="ECO:0000256" key="10">
    <source>
        <dbReference type="ARBA" id="ARBA00023303"/>
    </source>
</evidence>
<organism evidence="13 14">
    <name type="scientific">Macrostomum lignano</name>
    <dbReference type="NCBI Taxonomy" id="282301"/>
    <lineage>
        <taxon>Eukaryota</taxon>
        <taxon>Metazoa</taxon>
        <taxon>Spiralia</taxon>
        <taxon>Lophotrochozoa</taxon>
        <taxon>Platyhelminthes</taxon>
        <taxon>Rhabditophora</taxon>
        <taxon>Macrostomorpha</taxon>
        <taxon>Macrostomida</taxon>
        <taxon>Macrostomidae</taxon>
        <taxon>Macrostomum</taxon>
    </lineage>
</organism>
<sequence>MASSFCIYHVVWLIYAFETSPVSSVLRQGATPFIFPDVTVCSMTPTDATLVATHLNANSKLHYFYSNLIIPPRWMQLPKIREVLNSSETRPDVRQKIMRYLQLQIPSVPKFMMNVSTSERNSTAEYKTESLRQHFKMLRGTFNMYAAGYTLDSLIIRCKFEGRNCKKSEMRLVVDNHLWNCYTMRPTERNVTSMEGLDLFILTHQQHYTESESQSSADTNCSFAHKEYDWATLKISSNWSTSNFWKQENFKGLITNALLPRYDSNGIRVAIHEENTFPHEGQSSFTIDSGKQANMEIRMLELRKLDNPKSSCVKNRKNIKYRQASMNDLENFNDTPFLSTPEDDIVHEYQRLLLGKCGCYSHEVPVRSDLPASRLCFNVSTTLQVMLDVLNRKFNWTIRYDRLETYGDLEKFNSIEQLLNSTFPVLLRSHQFLDAAIATSEGMLCYETHSRQMWRLARQMTEYPPNCYYREYVTSYSVTDWPRLKDIPYLVEDEILTNREDNCMVKKNLFVHYENRSELQIMLEFGYNVCSTTTLTTYC</sequence>
<evidence type="ECO:0000256" key="12">
    <source>
        <dbReference type="SAM" id="SignalP"/>
    </source>
</evidence>
<keyword evidence="8" id="KW-0472">Membrane</keyword>
<accession>A0A1I8IGF4</accession>
<dbReference type="GO" id="GO:0005886">
    <property type="term" value="C:plasma membrane"/>
    <property type="evidence" value="ECO:0007669"/>
    <property type="project" value="TreeGrafter"/>
</dbReference>
<reference evidence="14" key="1">
    <citation type="submission" date="2016-11" db="UniProtKB">
        <authorList>
            <consortium name="WormBaseParasite"/>
        </authorList>
    </citation>
    <scope>IDENTIFICATION</scope>
</reference>
<keyword evidence="7 11" id="KW-0406">Ion transport</keyword>
<keyword evidence="12" id="KW-0732">Signal</keyword>
<dbReference type="WBParaSite" id="maker-uti_cns_0012463-snap-gene-0.5-mRNA-1">
    <property type="protein sequence ID" value="maker-uti_cns_0012463-snap-gene-0.5-mRNA-1"/>
    <property type="gene ID" value="maker-uti_cns_0012463-snap-gene-0.5"/>
</dbReference>
<evidence type="ECO:0000313" key="13">
    <source>
        <dbReference type="Proteomes" id="UP000095280"/>
    </source>
</evidence>
<evidence type="ECO:0000256" key="5">
    <source>
        <dbReference type="ARBA" id="ARBA00022989"/>
    </source>
</evidence>
<proteinExistence type="inferred from homology"/>
<evidence type="ECO:0000256" key="7">
    <source>
        <dbReference type="ARBA" id="ARBA00023065"/>
    </source>
</evidence>
<keyword evidence="13" id="KW-1185">Reference proteome</keyword>
<feature type="signal peptide" evidence="12">
    <location>
        <begin position="1"/>
        <end position="16"/>
    </location>
</feature>
<evidence type="ECO:0000256" key="8">
    <source>
        <dbReference type="ARBA" id="ARBA00023136"/>
    </source>
</evidence>
<evidence type="ECO:0000256" key="9">
    <source>
        <dbReference type="ARBA" id="ARBA00023201"/>
    </source>
</evidence>
<evidence type="ECO:0000256" key="6">
    <source>
        <dbReference type="ARBA" id="ARBA00023053"/>
    </source>
</evidence>
<keyword evidence="4 11" id="KW-0812">Transmembrane</keyword>
<keyword evidence="2 11" id="KW-0813">Transport</keyword>
<dbReference type="PRINTS" id="PR01078">
    <property type="entry name" value="AMINACHANNEL"/>
</dbReference>
<dbReference type="PANTHER" id="PTHR11690">
    <property type="entry name" value="AMILORIDE-SENSITIVE SODIUM CHANNEL-RELATED"/>
    <property type="match status" value="1"/>
</dbReference>
<protein>
    <submittedName>
        <fullName evidence="14">Guanylate cyclase</fullName>
    </submittedName>
</protein>
<evidence type="ECO:0000256" key="3">
    <source>
        <dbReference type="ARBA" id="ARBA00022461"/>
    </source>
</evidence>
<dbReference type="Proteomes" id="UP000095280">
    <property type="component" value="Unplaced"/>
</dbReference>
<dbReference type="PANTHER" id="PTHR11690:SF248">
    <property type="entry name" value="PICKPOCKET 17, ISOFORM A"/>
    <property type="match status" value="1"/>
</dbReference>
<comment type="subcellular location">
    <subcellularLocation>
        <location evidence="1">Membrane</location>
        <topology evidence="1">Multi-pass membrane protein</topology>
    </subcellularLocation>
</comment>
<keyword evidence="5" id="KW-1133">Transmembrane helix</keyword>
<keyword evidence="3 11" id="KW-0894">Sodium channel</keyword>
<evidence type="ECO:0000256" key="1">
    <source>
        <dbReference type="ARBA" id="ARBA00004141"/>
    </source>
</evidence>
<dbReference type="InterPro" id="IPR001873">
    <property type="entry name" value="ENaC"/>
</dbReference>
<keyword evidence="10 11" id="KW-0407">Ion channel</keyword>
<name>A0A1I8IGF4_9PLAT</name>
<dbReference type="Gene3D" id="2.60.470.10">
    <property type="entry name" value="Acid-sensing ion channels like domains"/>
    <property type="match status" value="1"/>
</dbReference>
<dbReference type="Pfam" id="PF00858">
    <property type="entry name" value="ASC"/>
    <property type="match status" value="1"/>
</dbReference>
<dbReference type="GO" id="GO:0015280">
    <property type="term" value="F:ligand-gated sodium channel activity"/>
    <property type="evidence" value="ECO:0007669"/>
    <property type="project" value="TreeGrafter"/>
</dbReference>
<feature type="chain" id="PRO_5009320930" evidence="12">
    <location>
        <begin position="17"/>
        <end position="539"/>
    </location>
</feature>
<evidence type="ECO:0000256" key="4">
    <source>
        <dbReference type="ARBA" id="ARBA00022692"/>
    </source>
</evidence>
<dbReference type="AlphaFoldDB" id="A0A1I8IGF4"/>
<evidence type="ECO:0000256" key="2">
    <source>
        <dbReference type="ARBA" id="ARBA00022448"/>
    </source>
</evidence>
<keyword evidence="6" id="KW-0915">Sodium</keyword>
<comment type="similarity">
    <text evidence="11">Belongs to the amiloride-sensitive sodium channel (TC 1.A.6) family.</text>
</comment>
<evidence type="ECO:0000256" key="11">
    <source>
        <dbReference type="RuleBase" id="RU000679"/>
    </source>
</evidence>
<evidence type="ECO:0000313" key="14">
    <source>
        <dbReference type="WBParaSite" id="maker-uti_cns_0012463-snap-gene-0.5-mRNA-1"/>
    </source>
</evidence>